<evidence type="ECO:0000256" key="2">
    <source>
        <dbReference type="ARBA" id="ARBA00022448"/>
    </source>
</evidence>
<keyword evidence="2 6" id="KW-0813">Transport</keyword>
<gene>
    <name evidence="8" type="ORF">OD459_21855</name>
</gene>
<evidence type="ECO:0000256" key="1">
    <source>
        <dbReference type="ARBA" id="ARBA00004141"/>
    </source>
</evidence>
<dbReference type="InterPro" id="IPR035906">
    <property type="entry name" value="MetI-like_sf"/>
</dbReference>
<dbReference type="RefSeq" id="WP_231593936.1">
    <property type="nucleotide sequence ID" value="NZ_CP107027.1"/>
</dbReference>
<comment type="subcellular location">
    <subcellularLocation>
        <location evidence="6">Cell membrane</location>
        <topology evidence="6">Multi-pass membrane protein</topology>
    </subcellularLocation>
    <subcellularLocation>
        <location evidence="1">Membrane</location>
        <topology evidence="1">Multi-pass membrane protein</topology>
    </subcellularLocation>
</comment>
<dbReference type="Pfam" id="PF00528">
    <property type="entry name" value="BPD_transp_1"/>
    <property type="match status" value="1"/>
</dbReference>
<feature type="transmembrane region" description="Helical" evidence="6">
    <location>
        <begin position="272"/>
        <end position="293"/>
    </location>
</feature>
<feature type="transmembrane region" description="Helical" evidence="6">
    <location>
        <begin position="89"/>
        <end position="111"/>
    </location>
</feature>
<dbReference type="GO" id="GO:0055085">
    <property type="term" value="P:transmembrane transport"/>
    <property type="evidence" value="ECO:0007669"/>
    <property type="project" value="InterPro"/>
</dbReference>
<proteinExistence type="inferred from homology"/>
<dbReference type="PROSITE" id="PS50928">
    <property type="entry name" value="ABC_TM1"/>
    <property type="match status" value="1"/>
</dbReference>
<dbReference type="PANTHER" id="PTHR43839">
    <property type="entry name" value="OPPC IN A BINDING PROTEIN-DEPENDENT TRANSPORT SYSTEM"/>
    <property type="match status" value="1"/>
</dbReference>
<name>A0AA46P1A9_CYTFI</name>
<evidence type="ECO:0000256" key="3">
    <source>
        <dbReference type="ARBA" id="ARBA00022692"/>
    </source>
</evidence>
<protein>
    <submittedName>
        <fullName evidence="8">Peptide ABC transporter permease</fullName>
    </submittedName>
</protein>
<feature type="transmembrane region" description="Helical" evidence="6">
    <location>
        <begin position="123"/>
        <end position="148"/>
    </location>
</feature>
<dbReference type="EMBL" id="CP107027">
    <property type="protein sequence ID" value="UYG94802.1"/>
    <property type="molecule type" value="Genomic_DNA"/>
</dbReference>
<evidence type="ECO:0000256" key="5">
    <source>
        <dbReference type="ARBA" id="ARBA00023136"/>
    </source>
</evidence>
<dbReference type="PANTHER" id="PTHR43839:SF3">
    <property type="entry name" value="OLIGOPEPTIDE ABC TRANSPORTER, PERMEASE PROTEIN"/>
    <property type="match status" value="1"/>
</dbReference>
<evidence type="ECO:0000256" key="4">
    <source>
        <dbReference type="ARBA" id="ARBA00022989"/>
    </source>
</evidence>
<sequence>MEMRLLSWIKKHALFCLGTFLLLLLLAITFAGPYLPFVDRELTTITYILNEHKKPVIPPYPPSEDYIFGTDKSGRDLLSLIILGAKETILLVACITVLRYVLAIPLSFLAHKKWLGTHLLLKWLNGLLSYIPTIIIVMLLAMLPPFLLSEYRPLFLLLIIALAEMPRAAEMIKLEFDQISSKEYINGGIAAGASPYRLFRIYYLPLLYSKLLVYMVTDLGKVMFLLGQLGFIGIFISQDFVQSMTGDWQLVNNSISWPMMMIKAFEDIRGPIWIPFFSAFSMTYAILTFNIFAEGLKSFFTRKVRYI</sequence>
<keyword evidence="5 6" id="KW-0472">Membrane</keyword>
<dbReference type="InterPro" id="IPR000515">
    <property type="entry name" value="MetI-like"/>
</dbReference>
<dbReference type="SUPFAM" id="SSF161098">
    <property type="entry name" value="MetI-like"/>
    <property type="match status" value="1"/>
</dbReference>
<dbReference type="GO" id="GO:0005886">
    <property type="term" value="C:plasma membrane"/>
    <property type="evidence" value="ECO:0007669"/>
    <property type="project" value="UniProtKB-SubCell"/>
</dbReference>
<accession>A0AA46P1A9</accession>
<feature type="transmembrane region" description="Helical" evidence="6">
    <location>
        <begin position="211"/>
        <end position="236"/>
    </location>
</feature>
<evidence type="ECO:0000313" key="8">
    <source>
        <dbReference type="EMBL" id="UYG94802.1"/>
    </source>
</evidence>
<reference evidence="8" key="1">
    <citation type="submission" date="2022-10" db="EMBL/GenBank/DDBJ databases">
        <title>Mechanism of multi-heavy metal repair in Cytobacillus Firmus M7.</title>
        <authorList>
            <person name="Li X."/>
            <person name="Yu C."/>
        </authorList>
    </citation>
    <scope>NUCLEOTIDE SEQUENCE</scope>
    <source>
        <strain evidence="8">M7</strain>
    </source>
</reference>
<organism evidence="8 9">
    <name type="scientific">Cytobacillus firmus</name>
    <name type="common">Bacillus firmus</name>
    <dbReference type="NCBI Taxonomy" id="1399"/>
    <lineage>
        <taxon>Bacteria</taxon>
        <taxon>Bacillati</taxon>
        <taxon>Bacillota</taxon>
        <taxon>Bacilli</taxon>
        <taxon>Bacillales</taxon>
        <taxon>Bacillaceae</taxon>
        <taxon>Cytobacillus</taxon>
    </lineage>
</organism>
<dbReference type="Gene3D" id="1.10.3720.10">
    <property type="entry name" value="MetI-like"/>
    <property type="match status" value="1"/>
</dbReference>
<evidence type="ECO:0000313" key="9">
    <source>
        <dbReference type="Proteomes" id="UP001163104"/>
    </source>
</evidence>
<keyword evidence="3 6" id="KW-0812">Transmembrane</keyword>
<dbReference type="Proteomes" id="UP001163104">
    <property type="component" value="Chromosome"/>
</dbReference>
<dbReference type="AlphaFoldDB" id="A0AA46P1A9"/>
<comment type="similarity">
    <text evidence="6">Belongs to the binding-protein-dependent transport system permease family.</text>
</comment>
<keyword evidence="4 6" id="KW-1133">Transmembrane helix</keyword>
<feature type="domain" description="ABC transmembrane type-1" evidence="7">
    <location>
        <begin position="85"/>
        <end position="293"/>
    </location>
</feature>
<evidence type="ECO:0000256" key="6">
    <source>
        <dbReference type="RuleBase" id="RU363032"/>
    </source>
</evidence>
<evidence type="ECO:0000259" key="7">
    <source>
        <dbReference type="PROSITE" id="PS50928"/>
    </source>
</evidence>